<dbReference type="AlphaFoldDB" id="A0A3P1T4U8"/>
<name>A0A3P1T4U8_9ACTN</name>
<accession>A0A3P1T4U8</accession>
<dbReference type="RefSeq" id="WP_124845193.1">
    <property type="nucleotide sequence ID" value="NZ_RQZG01000012.1"/>
</dbReference>
<dbReference type="EMBL" id="RQZG01000012">
    <property type="protein sequence ID" value="RRD04338.1"/>
    <property type="molecule type" value="Genomic_DNA"/>
</dbReference>
<evidence type="ECO:0000313" key="2">
    <source>
        <dbReference type="Proteomes" id="UP000280819"/>
    </source>
</evidence>
<reference evidence="1 2" key="1">
    <citation type="submission" date="2018-11" db="EMBL/GenBank/DDBJ databases">
        <title>Genomes From Bacteria Associated with the Canine Oral Cavity: a Test Case for Automated Genome-Based Taxonomic Assignment.</title>
        <authorList>
            <person name="Coil D.A."/>
            <person name="Jospin G."/>
            <person name="Darling A.E."/>
            <person name="Wallis C."/>
            <person name="Davis I.J."/>
            <person name="Harris S."/>
            <person name="Eisen J.A."/>
            <person name="Holcombe L.J."/>
            <person name="O'Flynn C."/>
        </authorList>
    </citation>
    <scope>NUCLEOTIDE SEQUENCE [LARGE SCALE GENOMIC DNA]</scope>
    <source>
        <strain evidence="1 2">OH887_COT-365</strain>
    </source>
</reference>
<dbReference type="OrthoDB" id="3261388at2"/>
<proteinExistence type="predicted"/>
<sequence>MGAADLMPPPEGVNHMRAGGVATMLGQVVRRLSDTQVAGFQGEVPGWIGEAADAYTESIRALGGKVRGIAGAIGVCASHLEEWSVQVGDVTVRVVPELHERYEEAQRVYERRIQALNDWMRGSKGGVFEPRDPEETSIFECFLADAEREAAQQEVLTEYKRVMTELDDLAARVATAMQAVLDQEIGVDGWTESGGSRAELASLFFDDIPLVDAQTEYEFAREQARDAADYFDDHETVDADRVVEFYDRYKDRFDDPYFMTALNEYVSPEQILQFLSDADHMRCGAPYEFGEASTTDEYRDVVEELAAGLGYAFVMSTGGIDAAADPNRWETYQAFRPGLLTSGGLTMEELWQQRAEEWKTAGNARLDMDRYNQAMAGNMSSADIQRDQGYEYLGLMFAAAGNKYQGLAFGPDFFEEPEAGQSIAEDLLIFEHRYYSDIEKAQGPGVQDHQDRLMPEITVDGKRVRAGFVEGMFSLMDAPVVPEHGPARIPRSWQGFEEADAKRFDAVQEFMLRDVPEELDVAETEDDPMTMTRYLTGHRWSPHHIPPDGGDALGRLIAELSDFGTRHVATEVIGDERGAWFDSRQRKAAVVAAEFMEGYQDGLERSGRNAVTGRHDFGEGNKALRNWSGQILAPYISDMGESISAGGLGGDEGVTVVRDDLRDRPKLLVSRGFLEKLRGYDGIFTDIALDDRVDVNSTPDDPTDDVMPHGKPPASEVLMHAAFQGYEENLWHAFRAPTKDDPELLEGVLWQAGDKELNETRKQDVDKVIDDSASVLLLMDASDSDADVSIGEAKDAMKRRIKAMAEFVVGGTKVGGALGFSKSAQPWVDRAYHKAANDAMTDIFAENAAADARAKRAEHDDSLEDVMKSILAGVVYEGGRLRGHPAESGEVPVDFVKRAQVDHQDISENMFAERWWDTHPKAREAYRTYLSQRDGFGAGYDELISVVDEKLNDERQEYAEHPSRQRRR</sequence>
<evidence type="ECO:0000313" key="1">
    <source>
        <dbReference type="EMBL" id="RRD04338.1"/>
    </source>
</evidence>
<gene>
    <name evidence="1" type="ORF">EII34_10940</name>
</gene>
<dbReference type="Proteomes" id="UP000280819">
    <property type="component" value="Unassembled WGS sequence"/>
</dbReference>
<comment type="caution">
    <text evidence="1">The sequence shown here is derived from an EMBL/GenBank/DDBJ whole genome shotgun (WGS) entry which is preliminary data.</text>
</comment>
<organism evidence="1 2">
    <name type="scientific">Arachnia propionica</name>
    <dbReference type="NCBI Taxonomy" id="1750"/>
    <lineage>
        <taxon>Bacteria</taxon>
        <taxon>Bacillati</taxon>
        <taxon>Actinomycetota</taxon>
        <taxon>Actinomycetes</taxon>
        <taxon>Propionibacteriales</taxon>
        <taxon>Propionibacteriaceae</taxon>
        <taxon>Arachnia</taxon>
    </lineage>
</organism>
<protein>
    <submittedName>
        <fullName evidence="1">Uncharacterized protein</fullName>
    </submittedName>
</protein>